<keyword evidence="4" id="KW-1185">Reference proteome</keyword>
<dbReference type="OrthoDB" id="410478at2759"/>
<feature type="region of interest" description="Disordered" evidence="1">
    <location>
        <begin position="37"/>
        <end position="64"/>
    </location>
</feature>
<sequence length="610" mass="71737">MWREGTSTRFPAVYDFIDDEPPPPVRAPVLCEEDLFERNSDSNSTDTLSIISSTLPTSGSSTQSEPFDYLEYEHPNFKNSKPVSKGRRDTEEREQWFSGKFEDFQPSSESTCNQRYRTKWQNRSLTRNSKAGQSFSEQKQAAIHWLGEYIAQRGERPPHQQEVWLPFGMRKTEIYIAYRNEQIMDFNNFMSTTSFYAIWRKFYSHVKIRSTNLFTKCTTCVKLDRALQLQLNPQKRQAIFREKQAHLHRIIMEKLAYYRRRTISRRRPDRYLSLIIDGMDNTKTSLPHFKDRKGKDLASTIPMKTHVTGAINHGTHQKFVFTDIYQYKHDSNLTLNILMKLLWEASKGRPLPPVLYLQADNCFRENKNRFILSFLELLVHRRVFYEIQLSFLYVGHTHEDIDQMFSVFADRLRHTDATTLPELHQHVYNAQELNGCYNVSGWLDPCIAGVKSHSKSNIFRYRYDEANKLVNVYYRKNSEQPWKTLRRGFFKVRPNGLPLLPNSNPPVLMASFHLLDMDVLKKGNSIWSTYLTQEARLWWTNKLSFIQNMQSNKYQLTQYSRKGCIWRLNSFKPYDKNALEDSVDGTDPVPSDVRQLLAGEQETPEIIVNN</sequence>
<dbReference type="PANTHER" id="PTHR33153">
    <property type="entry name" value="MYND-TYPE DOMAIN-CONTAINING PROTEIN"/>
    <property type="match status" value="1"/>
</dbReference>
<dbReference type="EMBL" id="CAJPWZ010001961">
    <property type="protein sequence ID" value="CAG2227328.1"/>
    <property type="molecule type" value="Genomic_DNA"/>
</dbReference>
<reference evidence="3" key="1">
    <citation type="submission" date="2021-03" db="EMBL/GenBank/DDBJ databases">
        <authorList>
            <person name="Bekaert M."/>
        </authorList>
    </citation>
    <scope>NUCLEOTIDE SEQUENCE</scope>
</reference>
<protein>
    <recommendedName>
        <fullName evidence="2">DUF7869 domain-containing protein</fullName>
    </recommendedName>
</protein>
<proteinExistence type="predicted"/>
<dbReference type="Proteomes" id="UP000683360">
    <property type="component" value="Unassembled WGS sequence"/>
</dbReference>
<dbReference type="Pfam" id="PF25273">
    <property type="entry name" value="DUF7869"/>
    <property type="match status" value="1"/>
</dbReference>
<evidence type="ECO:0000259" key="2">
    <source>
        <dbReference type="Pfam" id="PF25273"/>
    </source>
</evidence>
<evidence type="ECO:0000313" key="4">
    <source>
        <dbReference type="Proteomes" id="UP000683360"/>
    </source>
</evidence>
<evidence type="ECO:0000256" key="1">
    <source>
        <dbReference type="SAM" id="MobiDB-lite"/>
    </source>
</evidence>
<dbReference type="PANTHER" id="PTHR33153:SF3">
    <property type="entry name" value="TRAFFICKING PROTEIN PARTICLE COMPLEX SUBUNIT 11 DOMAIN-CONTAINING PROTEIN"/>
    <property type="match status" value="1"/>
</dbReference>
<dbReference type="InterPro" id="IPR057191">
    <property type="entry name" value="DUF7869"/>
</dbReference>
<gene>
    <name evidence="3" type="ORF">MEDL_40434</name>
</gene>
<evidence type="ECO:0000313" key="3">
    <source>
        <dbReference type="EMBL" id="CAG2227328.1"/>
    </source>
</evidence>
<comment type="caution">
    <text evidence="3">The sequence shown here is derived from an EMBL/GenBank/DDBJ whole genome shotgun (WGS) entry which is preliminary data.</text>
</comment>
<name>A0A8S3T098_MYTED</name>
<feature type="compositionally biased region" description="Low complexity" evidence="1">
    <location>
        <begin position="41"/>
        <end position="64"/>
    </location>
</feature>
<dbReference type="AlphaFoldDB" id="A0A8S3T098"/>
<accession>A0A8S3T098</accession>
<organism evidence="3 4">
    <name type="scientific">Mytilus edulis</name>
    <name type="common">Blue mussel</name>
    <dbReference type="NCBI Taxonomy" id="6550"/>
    <lineage>
        <taxon>Eukaryota</taxon>
        <taxon>Metazoa</taxon>
        <taxon>Spiralia</taxon>
        <taxon>Lophotrochozoa</taxon>
        <taxon>Mollusca</taxon>
        <taxon>Bivalvia</taxon>
        <taxon>Autobranchia</taxon>
        <taxon>Pteriomorphia</taxon>
        <taxon>Mytilida</taxon>
        <taxon>Mytiloidea</taxon>
        <taxon>Mytilidae</taxon>
        <taxon>Mytilinae</taxon>
        <taxon>Mytilus</taxon>
    </lineage>
</organism>
<feature type="domain" description="DUF7869" evidence="2">
    <location>
        <begin position="295"/>
        <end position="478"/>
    </location>
</feature>